<evidence type="ECO:0000256" key="3">
    <source>
        <dbReference type="ARBA" id="ARBA00022475"/>
    </source>
</evidence>
<keyword evidence="3" id="KW-1003">Cell membrane</keyword>
<dbReference type="PANTHER" id="PTHR43386">
    <property type="entry name" value="OLIGOPEPTIDE TRANSPORT SYSTEM PERMEASE PROTEIN APPC"/>
    <property type="match status" value="1"/>
</dbReference>
<feature type="transmembrane region" description="Helical" evidence="7">
    <location>
        <begin position="182"/>
        <end position="201"/>
    </location>
</feature>
<evidence type="ECO:0000256" key="4">
    <source>
        <dbReference type="ARBA" id="ARBA00022692"/>
    </source>
</evidence>
<feature type="transmembrane region" description="Helical" evidence="7">
    <location>
        <begin position="232"/>
        <end position="252"/>
    </location>
</feature>
<dbReference type="SUPFAM" id="SSF161098">
    <property type="entry name" value="MetI-like"/>
    <property type="match status" value="1"/>
</dbReference>
<keyword evidence="4 7" id="KW-0812">Transmembrane</keyword>
<dbReference type="Pfam" id="PF12911">
    <property type="entry name" value="OppC_N"/>
    <property type="match status" value="1"/>
</dbReference>
<dbReference type="PROSITE" id="PS50928">
    <property type="entry name" value="ABC_TM1"/>
    <property type="match status" value="1"/>
</dbReference>
<dbReference type="InterPro" id="IPR000515">
    <property type="entry name" value="MetI-like"/>
</dbReference>
<feature type="transmembrane region" description="Helical" evidence="7">
    <location>
        <begin position="288"/>
        <end position="308"/>
    </location>
</feature>
<dbReference type="PANTHER" id="PTHR43386:SF1">
    <property type="entry name" value="D,D-DIPEPTIDE TRANSPORT SYSTEM PERMEASE PROTEIN DDPC-RELATED"/>
    <property type="match status" value="1"/>
</dbReference>
<feature type="domain" description="ABC transmembrane type-1" evidence="8">
    <location>
        <begin position="116"/>
        <end position="308"/>
    </location>
</feature>
<evidence type="ECO:0000259" key="8">
    <source>
        <dbReference type="PROSITE" id="PS50928"/>
    </source>
</evidence>
<keyword evidence="5 7" id="KW-1133">Transmembrane helix</keyword>
<dbReference type="RefSeq" id="WP_344314473.1">
    <property type="nucleotide sequence ID" value="NZ_BAAANY010000036.1"/>
</dbReference>
<keyword evidence="10" id="KW-1185">Reference proteome</keyword>
<evidence type="ECO:0000313" key="9">
    <source>
        <dbReference type="EMBL" id="GAA1710418.1"/>
    </source>
</evidence>
<feature type="transmembrane region" description="Helical" evidence="7">
    <location>
        <begin position="40"/>
        <end position="64"/>
    </location>
</feature>
<proteinExistence type="inferred from homology"/>
<feature type="transmembrane region" description="Helical" evidence="7">
    <location>
        <begin position="120"/>
        <end position="143"/>
    </location>
</feature>
<organism evidence="9 10">
    <name type="scientific">Fodinicola feengrottensis</name>
    <dbReference type="NCBI Taxonomy" id="435914"/>
    <lineage>
        <taxon>Bacteria</taxon>
        <taxon>Bacillati</taxon>
        <taxon>Actinomycetota</taxon>
        <taxon>Actinomycetes</taxon>
        <taxon>Mycobacteriales</taxon>
        <taxon>Fodinicola</taxon>
    </lineage>
</organism>
<feature type="transmembrane region" description="Helical" evidence="7">
    <location>
        <begin position="155"/>
        <end position="176"/>
    </location>
</feature>
<comment type="similarity">
    <text evidence="7">Belongs to the binding-protein-dependent transport system permease family.</text>
</comment>
<dbReference type="InterPro" id="IPR025966">
    <property type="entry name" value="OppC_N"/>
</dbReference>
<dbReference type="Pfam" id="PF00528">
    <property type="entry name" value="BPD_transp_1"/>
    <property type="match status" value="1"/>
</dbReference>
<evidence type="ECO:0000256" key="7">
    <source>
        <dbReference type="RuleBase" id="RU363032"/>
    </source>
</evidence>
<evidence type="ECO:0000256" key="6">
    <source>
        <dbReference type="ARBA" id="ARBA00023136"/>
    </source>
</evidence>
<dbReference type="Proteomes" id="UP001500618">
    <property type="component" value="Unassembled WGS sequence"/>
</dbReference>
<keyword evidence="2 7" id="KW-0813">Transport</keyword>
<dbReference type="InterPro" id="IPR050366">
    <property type="entry name" value="BP-dependent_transpt_permease"/>
</dbReference>
<protein>
    <submittedName>
        <fullName evidence="9">ABC transporter permease</fullName>
    </submittedName>
</protein>
<evidence type="ECO:0000256" key="2">
    <source>
        <dbReference type="ARBA" id="ARBA00022448"/>
    </source>
</evidence>
<dbReference type="Gene3D" id="1.10.3720.10">
    <property type="entry name" value="MetI-like"/>
    <property type="match status" value="1"/>
</dbReference>
<dbReference type="CDD" id="cd06261">
    <property type="entry name" value="TM_PBP2"/>
    <property type="match status" value="1"/>
</dbReference>
<dbReference type="EMBL" id="BAAANY010000036">
    <property type="protein sequence ID" value="GAA1710418.1"/>
    <property type="molecule type" value="Genomic_DNA"/>
</dbReference>
<evidence type="ECO:0000313" key="10">
    <source>
        <dbReference type="Proteomes" id="UP001500618"/>
    </source>
</evidence>
<reference evidence="9 10" key="1">
    <citation type="journal article" date="2019" name="Int. J. Syst. Evol. Microbiol.">
        <title>The Global Catalogue of Microorganisms (GCM) 10K type strain sequencing project: providing services to taxonomists for standard genome sequencing and annotation.</title>
        <authorList>
            <consortium name="The Broad Institute Genomics Platform"/>
            <consortium name="The Broad Institute Genome Sequencing Center for Infectious Disease"/>
            <person name="Wu L."/>
            <person name="Ma J."/>
        </authorList>
    </citation>
    <scope>NUCLEOTIDE SEQUENCE [LARGE SCALE GENOMIC DNA]</scope>
    <source>
        <strain evidence="9 10">JCM 14718</strain>
    </source>
</reference>
<sequence>MPPTGADLTPTEVVGDLPRAQVVGRSPWQLAWLRLRQDRWALAGAIVVVLFFLIAIGAPLLAAIEGQDPYTYHVDLLDPVQANAPRGAFGGVSLQHWFGVEPLTGRDMFAIVVYGARTSFLIGVAAAATSVLIGTAAGLVAGLSGGFVDTLIGRIMDVVFSFPALIFMIALTVIAPDWLPKPVLLIAVMGFFGWPTVGRVVRAQVLSLVRREFIDAARTLGAQPLRIMARELLPNVATPIIVYTTILIPSMIGTEAALSYLSVGIPPPTPDWGRSISDAVQWVQTDPMFLIFPGGALFLVVLAFNILGDGIRDALDPRLGRL</sequence>
<keyword evidence="6 7" id="KW-0472">Membrane</keyword>
<comment type="caution">
    <text evidence="9">The sequence shown here is derived from an EMBL/GenBank/DDBJ whole genome shotgun (WGS) entry which is preliminary data.</text>
</comment>
<name>A0ABN2IRN1_9ACTN</name>
<evidence type="ECO:0000256" key="5">
    <source>
        <dbReference type="ARBA" id="ARBA00022989"/>
    </source>
</evidence>
<evidence type="ECO:0000256" key="1">
    <source>
        <dbReference type="ARBA" id="ARBA00004651"/>
    </source>
</evidence>
<comment type="subcellular location">
    <subcellularLocation>
        <location evidence="1 7">Cell membrane</location>
        <topology evidence="1 7">Multi-pass membrane protein</topology>
    </subcellularLocation>
</comment>
<gene>
    <name evidence="9" type="ORF">GCM10009765_69670</name>
</gene>
<dbReference type="InterPro" id="IPR035906">
    <property type="entry name" value="MetI-like_sf"/>
</dbReference>
<accession>A0ABN2IRN1</accession>